<comment type="caution">
    <text evidence="1">The sequence shown here is derived from an EMBL/GenBank/DDBJ whole genome shotgun (WGS) entry which is preliminary data.</text>
</comment>
<dbReference type="EMBL" id="JACHBQ010000001">
    <property type="protein sequence ID" value="MBB5641857.1"/>
    <property type="molecule type" value="Genomic_DNA"/>
</dbReference>
<sequence length="298" mass="31443">MVIQLNPLLPVVWRTPDTVQVGIDNPVVIVTGVTAGLEAVLWALQSGLPRSGAILIGTEAGASVAAVERLIDELAPALRTSVPRHGDEIGPVVVDTVLVDGAGPTSERLRGLLHDLGVPVGTAPDTASGDDPALAVLIGHYVLEPARHTRWLRRDVPQLPVVFSDTEVRIGPLVEPGSGPCLLCVDLHHRDRDPAWPALATQLLRRRAETETSTLAAEVAARTGLLVLERLISGASILTGTTEFPAASAEAYSLVINAVTRAVTRRAHRPHVRCGCRSLSETEIALGPSAVAARAWTS</sequence>
<reference evidence="1 2" key="1">
    <citation type="submission" date="2020-08" db="EMBL/GenBank/DDBJ databases">
        <title>Sequencing the genomes of 1000 actinobacteria strains.</title>
        <authorList>
            <person name="Klenk H.-P."/>
        </authorList>
    </citation>
    <scope>NUCLEOTIDE SEQUENCE [LARGE SCALE GENOMIC DNA]</scope>
    <source>
        <strain evidence="1 2">DSM 21065</strain>
    </source>
</reference>
<dbReference type="Gene3D" id="3.40.50.720">
    <property type="entry name" value="NAD(P)-binding Rossmann-like Domain"/>
    <property type="match status" value="1"/>
</dbReference>
<evidence type="ECO:0000313" key="2">
    <source>
        <dbReference type="Proteomes" id="UP000561726"/>
    </source>
</evidence>
<accession>A0A7W9E3Q0</accession>
<organism evidence="1 2">
    <name type="scientific">Cryobacterium roopkundense</name>
    <dbReference type="NCBI Taxonomy" id="1001240"/>
    <lineage>
        <taxon>Bacteria</taxon>
        <taxon>Bacillati</taxon>
        <taxon>Actinomycetota</taxon>
        <taxon>Actinomycetes</taxon>
        <taxon>Micrococcales</taxon>
        <taxon>Microbacteriaceae</taxon>
        <taxon>Cryobacterium</taxon>
    </lineage>
</organism>
<name>A0A7W9E3Q0_9MICO</name>
<dbReference type="Proteomes" id="UP000561726">
    <property type="component" value="Unassembled WGS sequence"/>
</dbReference>
<dbReference type="RefSeq" id="WP_152602053.1">
    <property type="nucleotide sequence ID" value="NZ_JACHBQ010000001.1"/>
</dbReference>
<evidence type="ECO:0008006" key="3">
    <source>
        <dbReference type="Google" id="ProtNLM"/>
    </source>
</evidence>
<dbReference type="AlphaFoldDB" id="A0A7W9E3Q0"/>
<dbReference type="OrthoDB" id="4426339at2"/>
<evidence type="ECO:0000313" key="1">
    <source>
        <dbReference type="EMBL" id="MBB5641857.1"/>
    </source>
</evidence>
<gene>
    <name evidence="1" type="ORF">BJ997_002405</name>
</gene>
<proteinExistence type="predicted"/>
<protein>
    <recommendedName>
        <fullName evidence="3">TOMM leader peptide-binding protein</fullName>
    </recommendedName>
</protein>